<evidence type="ECO:0000313" key="2">
    <source>
        <dbReference type="EnsemblMetazoa" id="AMEC009818-PA"/>
    </source>
</evidence>
<feature type="compositionally biased region" description="Low complexity" evidence="1">
    <location>
        <begin position="189"/>
        <end position="198"/>
    </location>
</feature>
<feature type="compositionally biased region" description="Basic and acidic residues" evidence="1">
    <location>
        <begin position="330"/>
        <end position="342"/>
    </location>
</feature>
<sequence length="393" mass="42606">RPRRRSGSSIVVLGGDDTLKPSIPIDDYQEDLEMYNMLAANQDNGPHREMAVDVPESFIARNKTPPRYPPPRSTVTAASAAASTPATPASTQVNHVSNAMPQVAKHHHHQHHNHHHQQQQHPNHHLHHHHPPSSVHHNTHHHHGGGVSLELEPLDSYSERHLSSLDSSSQEYVKKGIISGGGVGGGGSSKAPSSLGSVTSEFEPSLNGFGPLHGKHHHHSTVGGGGDLLRGSLSTNRSPSPSSSGDLGPPEYDVGPHRELPVDVPDSFVEMVKGPPRYPPPKPLVIKDAIRKKESCSSSESIDKPKLQTKSPSPPARNELNGSSKPVPPPRDHLRIEKDGRLTNRAPVPAPQVPDRKIVPNASSQHQHIGQVLEPTPDQLDSIKKFQVWSQVE</sequence>
<evidence type="ECO:0000256" key="1">
    <source>
        <dbReference type="SAM" id="MobiDB-lite"/>
    </source>
</evidence>
<dbReference type="VEuPathDB" id="VectorBase:AMEC009818"/>
<dbReference type="EnsemblMetazoa" id="AMEC009818-RA">
    <property type="protein sequence ID" value="AMEC009818-PA"/>
    <property type="gene ID" value="AMEC009818"/>
</dbReference>
<feature type="region of interest" description="Disordered" evidence="1">
    <location>
        <begin position="179"/>
        <end position="261"/>
    </location>
</feature>
<name>A0A182TWZ3_9DIPT</name>
<dbReference type="STRING" id="34690.A0A182TWZ3"/>
<dbReference type="Proteomes" id="UP000075902">
    <property type="component" value="Unassembled WGS sequence"/>
</dbReference>
<proteinExistence type="predicted"/>
<feature type="compositionally biased region" description="Low complexity" evidence="1">
    <location>
        <begin position="73"/>
        <end position="91"/>
    </location>
</feature>
<accession>A0A182TWZ3</accession>
<feature type="compositionally biased region" description="Low complexity" evidence="1">
    <location>
        <begin position="229"/>
        <end position="250"/>
    </location>
</feature>
<reference evidence="2" key="2">
    <citation type="submission" date="2020-05" db="UniProtKB">
        <authorList>
            <consortium name="EnsemblMetazoa"/>
        </authorList>
    </citation>
    <scope>IDENTIFICATION</scope>
    <source>
        <strain evidence="2">CM1001059</strain>
    </source>
</reference>
<feature type="region of interest" description="Disordered" evidence="1">
    <location>
        <begin position="291"/>
        <end position="379"/>
    </location>
</feature>
<keyword evidence="3" id="KW-1185">Reference proteome</keyword>
<feature type="compositionally biased region" description="Basic residues" evidence="1">
    <location>
        <begin position="104"/>
        <end position="144"/>
    </location>
</feature>
<dbReference type="AlphaFoldDB" id="A0A182TWZ3"/>
<reference evidence="3" key="1">
    <citation type="submission" date="2014-01" db="EMBL/GenBank/DDBJ databases">
        <title>The Genome Sequence of Anopheles melas CM1001059_A (V2).</title>
        <authorList>
            <consortium name="The Broad Institute Genomics Platform"/>
            <person name="Neafsey D.E."/>
            <person name="Besansky N."/>
            <person name="Howell P."/>
            <person name="Walton C."/>
            <person name="Young S.K."/>
            <person name="Zeng Q."/>
            <person name="Gargeya S."/>
            <person name="Fitzgerald M."/>
            <person name="Haas B."/>
            <person name="Abouelleil A."/>
            <person name="Allen A.W."/>
            <person name="Alvarado L."/>
            <person name="Arachchi H.M."/>
            <person name="Berlin A.M."/>
            <person name="Chapman S.B."/>
            <person name="Gainer-Dewar J."/>
            <person name="Goldberg J."/>
            <person name="Griggs A."/>
            <person name="Gujja S."/>
            <person name="Hansen M."/>
            <person name="Howarth C."/>
            <person name="Imamovic A."/>
            <person name="Ireland A."/>
            <person name="Larimer J."/>
            <person name="McCowan C."/>
            <person name="Murphy C."/>
            <person name="Pearson M."/>
            <person name="Poon T.W."/>
            <person name="Priest M."/>
            <person name="Roberts A."/>
            <person name="Saif S."/>
            <person name="Shea T."/>
            <person name="Sisk P."/>
            <person name="Sykes S."/>
            <person name="Wortman J."/>
            <person name="Nusbaum C."/>
            <person name="Birren B."/>
        </authorList>
    </citation>
    <scope>NUCLEOTIDE SEQUENCE [LARGE SCALE GENOMIC DNA]</scope>
    <source>
        <strain evidence="3">CM1001059</strain>
    </source>
</reference>
<feature type="compositionally biased region" description="Basic and acidic residues" evidence="1">
    <location>
        <begin position="291"/>
        <end position="306"/>
    </location>
</feature>
<evidence type="ECO:0000313" key="3">
    <source>
        <dbReference type="Proteomes" id="UP000075902"/>
    </source>
</evidence>
<protein>
    <submittedName>
        <fullName evidence="2">Uncharacterized protein</fullName>
    </submittedName>
</protein>
<feature type="compositionally biased region" description="Gly residues" evidence="1">
    <location>
        <begin position="179"/>
        <end position="188"/>
    </location>
</feature>
<feature type="region of interest" description="Disordered" evidence="1">
    <location>
        <begin position="60"/>
        <end position="150"/>
    </location>
</feature>
<organism evidence="2 3">
    <name type="scientific">Anopheles melas</name>
    <dbReference type="NCBI Taxonomy" id="34690"/>
    <lineage>
        <taxon>Eukaryota</taxon>
        <taxon>Metazoa</taxon>
        <taxon>Ecdysozoa</taxon>
        <taxon>Arthropoda</taxon>
        <taxon>Hexapoda</taxon>
        <taxon>Insecta</taxon>
        <taxon>Pterygota</taxon>
        <taxon>Neoptera</taxon>
        <taxon>Endopterygota</taxon>
        <taxon>Diptera</taxon>
        <taxon>Nematocera</taxon>
        <taxon>Culicoidea</taxon>
        <taxon>Culicidae</taxon>
        <taxon>Anophelinae</taxon>
        <taxon>Anopheles</taxon>
    </lineage>
</organism>